<dbReference type="GO" id="GO:0000070">
    <property type="term" value="P:mitotic sister chromatid segregation"/>
    <property type="evidence" value="ECO:0007669"/>
    <property type="project" value="TreeGrafter"/>
</dbReference>
<evidence type="ECO:0000256" key="4">
    <source>
        <dbReference type="ARBA" id="ARBA00022454"/>
    </source>
</evidence>
<keyword evidence="4" id="KW-0158">Chromosome</keyword>
<dbReference type="GO" id="GO:0034080">
    <property type="term" value="P:CENP-A containing chromatin assembly"/>
    <property type="evidence" value="ECO:0007669"/>
    <property type="project" value="TreeGrafter"/>
</dbReference>
<evidence type="ECO:0000313" key="8">
    <source>
        <dbReference type="Proteomes" id="UP000799428"/>
    </source>
</evidence>
<accession>A0A6G1KFD0</accession>
<organism evidence="7 8">
    <name type="scientific">Pleomassaria siparia CBS 279.74</name>
    <dbReference type="NCBI Taxonomy" id="1314801"/>
    <lineage>
        <taxon>Eukaryota</taxon>
        <taxon>Fungi</taxon>
        <taxon>Dikarya</taxon>
        <taxon>Ascomycota</taxon>
        <taxon>Pezizomycotina</taxon>
        <taxon>Dothideomycetes</taxon>
        <taxon>Pleosporomycetidae</taxon>
        <taxon>Pleosporales</taxon>
        <taxon>Pleomassariaceae</taxon>
        <taxon>Pleomassaria</taxon>
    </lineage>
</organism>
<comment type="similarity">
    <text evidence="3">Belongs to the CENP-I/CTF3 family.</text>
</comment>
<reference evidence="7" key="1">
    <citation type="journal article" date="2020" name="Stud. Mycol.">
        <title>101 Dothideomycetes genomes: a test case for predicting lifestyles and emergence of pathogens.</title>
        <authorList>
            <person name="Haridas S."/>
            <person name="Albert R."/>
            <person name="Binder M."/>
            <person name="Bloem J."/>
            <person name="Labutti K."/>
            <person name="Salamov A."/>
            <person name="Andreopoulos B."/>
            <person name="Baker S."/>
            <person name="Barry K."/>
            <person name="Bills G."/>
            <person name="Bluhm B."/>
            <person name="Cannon C."/>
            <person name="Castanera R."/>
            <person name="Culley D."/>
            <person name="Daum C."/>
            <person name="Ezra D."/>
            <person name="Gonzalez J."/>
            <person name="Henrissat B."/>
            <person name="Kuo A."/>
            <person name="Liang C."/>
            <person name="Lipzen A."/>
            <person name="Lutzoni F."/>
            <person name="Magnuson J."/>
            <person name="Mondo S."/>
            <person name="Nolan M."/>
            <person name="Ohm R."/>
            <person name="Pangilinan J."/>
            <person name="Park H.-J."/>
            <person name="Ramirez L."/>
            <person name="Alfaro M."/>
            <person name="Sun H."/>
            <person name="Tritt A."/>
            <person name="Yoshinaga Y."/>
            <person name="Zwiers L.-H."/>
            <person name="Turgeon B."/>
            <person name="Goodwin S."/>
            <person name="Spatafora J."/>
            <person name="Crous P."/>
            <person name="Grigoriev I."/>
        </authorList>
    </citation>
    <scope>NUCLEOTIDE SEQUENCE</scope>
    <source>
        <strain evidence="7">CBS 279.74</strain>
    </source>
</reference>
<keyword evidence="8" id="KW-1185">Reference proteome</keyword>
<dbReference type="OrthoDB" id="6347512at2759"/>
<dbReference type="PANTHER" id="PTHR48208:SF2">
    <property type="entry name" value="CENTROMERE PROTEIN I"/>
    <property type="match status" value="1"/>
</dbReference>
<protein>
    <submittedName>
        <fullName evidence="7">Mis6-domain-containing protein</fullName>
    </submittedName>
</protein>
<evidence type="ECO:0000313" key="7">
    <source>
        <dbReference type="EMBL" id="KAF2711121.1"/>
    </source>
</evidence>
<evidence type="ECO:0000256" key="2">
    <source>
        <dbReference type="ARBA" id="ARBA00004584"/>
    </source>
</evidence>
<evidence type="ECO:0000256" key="6">
    <source>
        <dbReference type="ARBA" id="ARBA00023328"/>
    </source>
</evidence>
<dbReference type="PANTHER" id="PTHR48208">
    <property type="entry name" value="CENTROMERE PROTEIN I"/>
    <property type="match status" value="1"/>
</dbReference>
<dbReference type="GO" id="GO:0005634">
    <property type="term" value="C:nucleus"/>
    <property type="evidence" value="ECO:0007669"/>
    <property type="project" value="UniProtKB-SubCell"/>
</dbReference>
<evidence type="ECO:0000256" key="3">
    <source>
        <dbReference type="ARBA" id="ARBA00005470"/>
    </source>
</evidence>
<keyword evidence="6" id="KW-0137">Centromere</keyword>
<dbReference type="GO" id="GO:0000939">
    <property type="term" value="C:inner kinetochore"/>
    <property type="evidence" value="ECO:0007669"/>
    <property type="project" value="TreeGrafter"/>
</dbReference>
<dbReference type="CDD" id="cd22647">
    <property type="entry name" value="CTF3_NTD_HEAT"/>
    <property type="match status" value="1"/>
</dbReference>
<gene>
    <name evidence="7" type="ORF">K504DRAFT_429712</name>
</gene>
<proteinExistence type="inferred from homology"/>
<evidence type="ECO:0000256" key="5">
    <source>
        <dbReference type="ARBA" id="ARBA00023242"/>
    </source>
</evidence>
<comment type="subcellular location">
    <subcellularLocation>
        <location evidence="2">Chromosome</location>
        <location evidence="2">Centromere</location>
    </subcellularLocation>
    <subcellularLocation>
        <location evidence="1">Nucleus</location>
    </subcellularLocation>
</comment>
<dbReference type="AlphaFoldDB" id="A0A6G1KFD0"/>
<dbReference type="Proteomes" id="UP000799428">
    <property type="component" value="Unassembled WGS sequence"/>
</dbReference>
<dbReference type="EMBL" id="MU005768">
    <property type="protein sequence ID" value="KAF2711121.1"/>
    <property type="molecule type" value="Genomic_DNA"/>
</dbReference>
<dbReference type="Pfam" id="PF07778">
    <property type="entry name" value="CENP-I"/>
    <property type="match status" value="1"/>
</dbReference>
<sequence length="717" mass="80321">MMASFTDAEERSENIRDLVDALERASVTPTKQRTVKVSTIVDAICRHAFDHGLDQDALRRVVQVASRKTELDQTSVTTLIKNLYPSQQVPAHVVVTVVGGLGQGKGKPSPGTQNGLVKWLTMVRDIIEHHAILSRMYRVLFNMLDMISIRTSLCHLLSLITRRKHVQPFRIQQLLALSRGLGNEPALQGLLRVYRDYYPDIMIGSTSITRNSFPPQLDPEWQIRLIVIKETSIAARALNSEQHNGFRVARKGAKRGRASLIPDVHTFHANETSVTLEEIDSVEDFVDKLDRIELPGQLISILTDPLLQKFVALKPSVIATTRIQLWLSAFLEDEYKTAKSGNPTSTFLSEILDGLLEQTQYTKVLLPVVSDFLSEYLRVWDGISDVDAILGLLSFVSLQNFKDAHNTYFSKVEQAVVTQNPQNYERIIPFYTDVLRQWMNEASSKQPPPQNQFALSTGSQKMVNDLVTHVTNMSLSLIISVPQGSHLSLVSSILSFYELVSSSSKPNHIPIMLPSLYLTYLLVQDTSTTTLSRICGVIGNYKNAFDKHPVPIKDYYDPGMTNIFNWCLRDMFHLLWIPRALSFTTGKCIGMYCDPQLRHALNIYLGDLGRDYSIGPSFGIAVNPWLSSLSAITWMELEEVEVRKQGLDSDTVARHQGPISRLSLAALEKDGGITVGLDEYKVNVLLYLAKRGHGGIKELMFATASDLKKAVNPTRQA</sequence>
<keyword evidence="5" id="KW-0539">Nucleus</keyword>
<evidence type="ECO:0000256" key="1">
    <source>
        <dbReference type="ARBA" id="ARBA00004123"/>
    </source>
</evidence>
<dbReference type="InterPro" id="IPR012485">
    <property type="entry name" value="CENP-I"/>
</dbReference>
<name>A0A6G1KFD0_9PLEO</name>